<evidence type="ECO:0000313" key="2">
    <source>
        <dbReference type="Proteomes" id="UP000326289"/>
    </source>
</evidence>
<dbReference type="PANTHER" id="PTHR33112">
    <property type="entry name" value="DOMAIN PROTEIN, PUTATIVE-RELATED"/>
    <property type="match status" value="1"/>
</dbReference>
<protein>
    <recommendedName>
        <fullName evidence="3">Heterokaryon incompatibility domain-containing protein</fullName>
    </recommendedName>
</protein>
<dbReference type="EMBL" id="ML732800">
    <property type="protein sequence ID" value="KAB8272949.1"/>
    <property type="molecule type" value="Genomic_DNA"/>
</dbReference>
<evidence type="ECO:0008006" key="3">
    <source>
        <dbReference type="Google" id="ProtNLM"/>
    </source>
</evidence>
<name>A0A5N6J3U9_9EURO</name>
<evidence type="ECO:0000313" key="1">
    <source>
        <dbReference type="EMBL" id="KAB8272949.1"/>
    </source>
</evidence>
<dbReference type="Proteomes" id="UP000326289">
    <property type="component" value="Unassembled WGS sequence"/>
</dbReference>
<proteinExistence type="predicted"/>
<reference evidence="1 2" key="1">
    <citation type="submission" date="2019-04" db="EMBL/GenBank/DDBJ databases">
        <title>Fungal friends and foes A comparative genomics study of 23 Aspergillus species from section Flavi.</title>
        <authorList>
            <consortium name="DOE Joint Genome Institute"/>
            <person name="Kjaerbolling I."/>
            <person name="Vesth T.C."/>
            <person name="Frisvad J.C."/>
            <person name="Nybo J.L."/>
            <person name="Theobald S."/>
            <person name="Kildgaard S."/>
            <person name="Petersen T.I."/>
            <person name="Kuo A."/>
            <person name="Sato A."/>
            <person name="Lyhne E.K."/>
            <person name="Kogle M.E."/>
            <person name="Wiebenga A."/>
            <person name="Kun R.S."/>
            <person name="Lubbers R.J."/>
            <person name="Makela M.R."/>
            <person name="Barry K."/>
            <person name="Chovatia M."/>
            <person name="Clum A."/>
            <person name="Daum C."/>
            <person name="Haridas S."/>
            <person name="He G."/>
            <person name="LaButti K."/>
            <person name="Lipzen A."/>
            <person name="Mondo S."/>
            <person name="Pangilinan J."/>
            <person name="Riley R."/>
            <person name="Salamov A."/>
            <person name="Simmons B.A."/>
            <person name="Magnuson J.K."/>
            <person name="Henrissat B."/>
            <person name="Mortensen U.H."/>
            <person name="Larsen T.O."/>
            <person name="De vries R.P."/>
            <person name="Grigoriev I.V."/>
            <person name="Machida M."/>
            <person name="Baker S.E."/>
            <person name="Andersen M.R."/>
        </authorList>
    </citation>
    <scope>NUCLEOTIDE SEQUENCE [LARGE SCALE GENOMIC DNA]</scope>
    <source>
        <strain evidence="1 2">CBS 117635</strain>
    </source>
</reference>
<accession>A0A5N6J3U9</accession>
<gene>
    <name evidence="1" type="ORF">BDV30DRAFT_211263</name>
</gene>
<dbReference type="PANTHER" id="PTHR33112:SF16">
    <property type="entry name" value="HETEROKARYON INCOMPATIBILITY DOMAIN-CONTAINING PROTEIN"/>
    <property type="match status" value="1"/>
</dbReference>
<dbReference type="AlphaFoldDB" id="A0A5N6J3U9"/>
<keyword evidence="2" id="KW-1185">Reference proteome</keyword>
<sequence length="456" mass="52092">MALIYENATLLISAARAATQNDGFLSAIDPEKIEHSELQFSLPFRYRHKGVQGYVVLDSLFGWDISGGKWRGKEPIHTRGWTMQEHLLSKRILAFGTTGVRWQCLYDMEYGSARWSKYTDVSEILSVSSNMNCRSCVSSRPNYEVKAPALLSVERIWRYHRDSLEPQYEWNQLRASYIARALSKAEDRLVAFSAIPRQFVSTLGSEQNYIAGHWQSQLPKDLLWDGTNLRSYRRGTFPSWSWVSRCGASGQSVGDSIFFQDTDGRETAQVWSADTELMDPNNPFGGVVSSKLLMCAKLLPVIVQFQFDKDNDEFEIQDVDLALSNKVPNVFAAQKYEFSGKLDGFYRGLSEAELMGETQPHGMPDHYLLEILQDTRTWPCWSHSQGLIVQSGRQDKGSLQEYTRIGTFELGCCAGASCHCHVHRKIKLEMRVKKARAPRRHNSPFDYHQEKTFYLC</sequence>
<organism evidence="1 2">
    <name type="scientific">Aspergillus minisclerotigenes</name>
    <dbReference type="NCBI Taxonomy" id="656917"/>
    <lineage>
        <taxon>Eukaryota</taxon>
        <taxon>Fungi</taxon>
        <taxon>Dikarya</taxon>
        <taxon>Ascomycota</taxon>
        <taxon>Pezizomycotina</taxon>
        <taxon>Eurotiomycetes</taxon>
        <taxon>Eurotiomycetidae</taxon>
        <taxon>Eurotiales</taxon>
        <taxon>Aspergillaceae</taxon>
        <taxon>Aspergillus</taxon>
        <taxon>Aspergillus subgen. Circumdati</taxon>
    </lineage>
</organism>